<reference evidence="3" key="1">
    <citation type="journal article" date="2019" name="Int. J. Syst. Evol. Microbiol.">
        <title>The Global Catalogue of Microorganisms (GCM) 10K type strain sequencing project: providing services to taxonomists for standard genome sequencing and annotation.</title>
        <authorList>
            <consortium name="The Broad Institute Genomics Platform"/>
            <consortium name="The Broad Institute Genome Sequencing Center for Infectious Disease"/>
            <person name="Wu L."/>
            <person name="Ma J."/>
        </authorList>
    </citation>
    <scope>NUCLEOTIDE SEQUENCE [LARGE SCALE GENOMIC DNA]</scope>
    <source>
        <strain evidence="3">JCM 9651</strain>
    </source>
</reference>
<proteinExistence type="predicted"/>
<evidence type="ECO:0000256" key="1">
    <source>
        <dbReference type="SAM" id="MobiDB-lite"/>
    </source>
</evidence>
<feature type="region of interest" description="Disordered" evidence="1">
    <location>
        <begin position="108"/>
        <end position="129"/>
    </location>
</feature>
<evidence type="ECO:0000313" key="3">
    <source>
        <dbReference type="Proteomes" id="UP001499990"/>
    </source>
</evidence>
<dbReference type="EMBL" id="BAAAYL010000001">
    <property type="protein sequence ID" value="GAA3368544.1"/>
    <property type="molecule type" value="Genomic_DNA"/>
</dbReference>
<keyword evidence="3" id="KW-1185">Reference proteome</keyword>
<name>A0ABP6S579_9ACTN</name>
<organism evidence="2 3">
    <name type="scientific">Streptomyces sannanensis</name>
    <dbReference type="NCBI Taxonomy" id="285536"/>
    <lineage>
        <taxon>Bacteria</taxon>
        <taxon>Bacillati</taxon>
        <taxon>Actinomycetota</taxon>
        <taxon>Actinomycetes</taxon>
        <taxon>Kitasatosporales</taxon>
        <taxon>Streptomycetaceae</taxon>
        <taxon>Streptomyces</taxon>
    </lineage>
</organism>
<accession>A0ABP6S579</accession>
<evidence type="ECO:0008006" key="4">
    <source>
        <dbReference type="Google" id="ProtNLM"/>
    </source>
</evidence>
<comment type="caution">
    <text evidence="2">The sequence shown here is derived from an EMBL/GenBank/DDBJ whole genome shotgun (WGS) entry which is preliminary data.</text>
</comment>
<dbReference type="Proteomes" id="UP001499990">
    <property type="component" value="Unassembled WGS sequence"/>
</dbReference>
<gene>
    <name evidence="2" type="ORF">GCM10020367_07320</name>
</gene>
<protein>
    <recommendedName>
        <fullName evidence="4">MarR family transcriptional regulator</fullName>
    </recommendedName>
</protein>
<dbReference type="RefSeq" id="WP_345034515.1">
    <property type="nucleotide sequence ID" value="NZ_BAAAYL010000001.1"/>
</dbReference>
<evidence type="ECO:0000313" key="2">
    <source>
        <dbReference type="EMBL" id="GAA3368544.1"/>
    </source>
</evidence>
<sequence>MLRHATAPARFFSQVPNEIIRHPRLSSDAVRLLAWQLSLPDGADEPLSRTAERAGIKKGAFLRAKRELKTEGYLHEWRRQGARGLWATVQLVSNVPLTAEEAVWVRDGAPADDPPAAGQPTGRAAGRHPENTLVENTSHHPAPVVSPSAEARRVVEGLDALDPRLRVPRGMLPQLAALAAEWLACGHTVGSVRDAIRRGLPGQGRAIHRPGGLVRHVLRDVAPAPADPPRPRVAEMRECAGAHVQPRLFRPVADEKLCGECRQDRAEADGTLVTARGAAAARAALLGSYEARVA</sequence>